<organism evidence="2">
    <name type="scientific">Fusarium oxysporum Fo47</name>
    <dbReference type="NCBI Taxonomy" id="660027"/>
    <lineage>
        <taxon>Eukaryota</taxon>
        <taxon>Fungi</taxon>
        <taxon>Dikarya</taxon>
        <taxon>Ascomycota</taxon>
        <taxon>Pezizomycotina</taxon>
        <taxon>Sordariomycetes</taxon>
        <taxon>Hypocreomycetidae</taxon>
        <taxon>Hypocreales</taxon>
        <taxon>Nectriaceae</taxon>
        <taxon>Fusarium</taxon>
        <taxon>Fusarium oxysporum species complex</taxon>
    </lineage>
</organism>
<name>W9JEM9_FUSOX</name>
<dbReference type="Proteomes" id="UP000030766">
    <property type="component" value="Unassembled WGS sequence"/>
</dbReference>
<feature type="compositionally biased region" description="Basic residues" evidence="1">
    <location>
        <begin position="41"/>
        <end position="53"/>
    </location>
</feature>
<accession>W9JEM9</accession>
<protein>
    <submittedName>
        <fullName evidence="2">Uncharacterized protein</fullName>
    </submittedName>
</protein>
<dbReference type="EMBL" id="JH717918">
    <property type="protein sequence ID" value="EWZ28914.1"/>
    <property type="molecule type" value="Genomic_DNA"/>
</dbReference>
<dbReference type="HOGENOM" id="CLU_1992774_0_0_1"/>
<gene>
    <name evidence="2" type="ORF">FOZG_17469</name>
</gene>
<reference evidence="2" key="2">
    <citation type="submission" date="2012-06" db="EMBL/GenBank/DDBJ databases">
        <title>Annotation of the Genome Sequence of Fusarium oxysporum Fo47.</title>
        <authorList>
            <consortium name="The Broad Institute Genomics Platform"/>
            <person name="Ma L.-J."/>
            <person name="Corby-Kistler H."/>
            <person name="Broz K."/>
            <person name="Gale L.R."/>
            <person name="Jonkers W."/>
            <person name="O'Donnell K."/>
            <person name="Ploetz R."/>
            <person name="Steinberg C."/>
            <person name="Schwartz D.C."/>
            <person name="VanEtten H."/>
            <person name="Zhou S."/>
            <person name="Young S.K."/>
            <person name="Zeng Q."/>
            <person name="Gargeya S."/>
            <person name="Fitzgerald M."/>
            <person name="Abouelleil A."/>
            <person name="Alvarado L."/>
            <person name="Chapman S.B."/>
            <person name="Gainer-Dewar J."/>
            <person name="Goldberg J."/>
            <person name="Griggs A."/>
            <person name="Gujja S."/>
            <person name="Hansen M."/>
            <person name="Howarth C."/>
            <person name="Imamovic A."/>
            <person name="Ireland A."/>
            <person name="Larimer J."/>
            <person name="McCowan C."/>
            <person name="Murphy C."/>
            <person name="Pearson M."/>
            <person name="Poon T.W."/>
            <person name="Priest M."/>
            <person name="Roberts A."/>
            <person name="Saif S."/>
            <person name="Shea T."/>
            <person name="Sykes S."/>
            <person name="Wortman J."/>
            <person name="Nusbaum C."/>
            <person name="Birren B."/>
        </authorList>
    </citation>
    <scope>NUCLEOTIDE SEQUENCE</scope>
    <source>
        <strain evidence="2">Fo47</strain>
    </source>
</reference>
<evidence type="ECO:0000313" key="2">
    <source>
        <dbReference type="EMBL" id="EWZ28914.1"/>
    </source>
</evidence>
<feature type="region of interest" description="Disordered" evidence="1">
    <location>
        <begin position="32"/>
        <end position="91"/>
    </location>
</feature>
<proteinExistence type="predicted"/>
<dbReference type="VEuPathDB" id="FungiDB:FOZG_17469"/>
<evidence type="ECO:0000256" key="1">
    <source>
        <dbReference type="SAM" id="MobiDB-lite"/>
    </source>
</evidence>
<reference evidence="2" key="1">
    <citation type="submission" date="2011-06" db="EMBL/GenBank/DDBJ databases">
        <title>The Genome Sequence of Fusarium oxysporum Fo47.</title>
        <authorList>
            <consortium name="The Broad Institute Genome Sequencing Platform"/>
            <person name="Ma L.-J."/>
            <person name="Gale L.R."/>
            <person name="Schwartz D.C."/>
            <person name="Zhou S."/>
            <person name="Corby-Kistler H."/>
            <person name="Young S.K."/>
            <person name="Zeng Q."/>
            <person name="Gargeya S."/>
            <person name="Fitzgerald M."/>
            <person name="Haas B."/>
            <person name="Abouelleil A."/>
            <person name="Alvarado L."/>
            <person name="Arachchi H.M."/>
            <person name="Berlin A."/>
            <person name="Brown A."/>
            <person name="Chapman S.B."/>
            <person name="Chen Z."/>
            <person name="Dunbar C."/>
            <person name="Freedman E."/>
            <person name="Gearin G."/>
            <person name="Gellesch M."/>
            <person name="Goldberg J."/>
            <person name="Griggs A."/>
            <person name="Gujja S."/>
            <person name="Heiman D."/>
            <person name="Howarth C."/>
            <person name="Larson L."/>
            <person name="Lui A."/>
            <person name="MacDonald P.J.P."/>
            <person name="Mehta T."/>
            <person name="Montmayeur A."/>
            <person name="Murphy C."/>
            <person name="Neiman D."/>
            <person name="Pearson M."/>
            <person name="Priest M."/>
            <person name="Roberts A."/>
            <person name="Saif S."/>
            <person name="Shea T."/>
            <person name="Shenoy N."/>
            <person name="Sisk P."/>
            <person name="Stolte C."/>
            <person name="Sykes S."/>
            <person name="Wortman J."/>
            <person name="Nusbaum C."/>
            <person name="Birren B."/>
        </authorList>
    </citation>
    <scope>NUCLEOTIDE SEQUENCE [LARGE SCALE GENOMIC DNA]</scope>
    <source>
        <strain evidence="2">Fo47</strain>
    </source>
</reference>
<sequence length="125" mass="13890">MSPSDYGIEDENDHFTDLWMPPLRCVYNGKVPATNTIGKRGPGRPAKKGKARVRNPQAKVKGLAASKRVQDAPVKKSRVTRRQTQTEDEGEIEEIVDSQIDVEVDGIDPVSIMTSHSFITLLIIF</sequence>
<dbReference type="AlphaFoldDB" id="W9JEM9"/>